<organism evidence="1">
    <name type="scientific">marine metagenome</name>
    <dbReference type="NCBI Taxonomy" id="408172"/>
    <lineage>
        <taxon>unclassified sequences</taxon>
        <taxon>metagenomes</taxon>
        <taxon>ecological metagenomes</taxon>
    </lineage>
</organism>
<reference evidence="1" key="1">
    <citation type="submission" date="2018-05" db="EMBL/GenBank/DDBJ databases">
        <authorList>
            <person name="Lanie J.A."/>
            <person name="Ng W.-L."/>
            <person name="Kazmierczak K.M."/>
            <person name="Andrzejewski T.M."/>
            <person name="Davidsen T.M."/>
            <person name="Wayne K.J."/>
            <person name="Tettelin H."/>
            <person name="Glass J.I."/>
            <person name="Rusch D."/>
            <person name="Podicherti R."/>
            <person name="Tsui H.-C.T."/>
            <person name="Winkler M.E."/>
        </authorList>
    </citation>
    <scope>NUCLEOTIDE SEQUENCE</scope>
</reference>
<evidence type="ECO:0000313" key="1">
    <source>
        <dbReference type="EMBL" id="SUZ55363.1"/>
    </source>
</evidence>
<name>A0A381NPB5_9ZZZZ</name>
<evidence type="ECO:0008006" key="2">
    <source>
        <dbReference type="Google" id="ProtNLM"/>
    </source>
</evidence>
<dbReference type="InterPro" id="IPR036412">
    <property type="entry name" value="HAD-like_sf"/>
</dbReference>
<sequence length="181" mass="21377">MKICSDVDGVILDYIQGFIDFTQRENIPYTHNPELYGVIRNFPNNFEVRDRFHAGDSLRQLKYIDGSLKILNFLANRHELHLVTALEPEQFQKRAENLKSVNYKTLQCVGDNRKVQIVIEELQPDVMFEDRPELIEAFYRAGLQVMYPDWHPYTRGMERYATPFSHWQEIPDLLQNISLTN</sequence>
<dbReference type="AlphaFoldDB" id="A0A381NPB5"/>
<dbReference type="InterPro" id="IPR023214">
    <property type="entry name" value="HAD_sf"/>
</dbReference>
<dbReference type="EMBL" id="UINC01000443">
    <property type="protein sequence ID" value="SUZ55363.1"/>
    <property type="molecule type" value="Genomic_DNA"/>
</dbReference>
<protein>
    <recommendedName>
        <fullName evidence="2">FCP1 homology domain-containing protein</fullName>
    </recommendedName>
</protein>
<dbReference type="SUPFAM" id="SSF56784">
    <property type="entry name" value="HAD-like"/>
    <property type="match status" value="1"/>
</dbReference>
<proteinExistence type="predicted"/>
<gene>
    <name evidence="1" type="ORF">METZ01_LOCUS8217</name>
</gene>
<accession>A0A381NPB5</accession>
<dbReference type="Gene3D" id="3.40.50.1000">
    <property type="entry name" value="HAD superfamily/HAD-like"/>
    <property type="match status" value="1"/>
</dbReference>